<proteinExistence type="predicted"/>
<gene>
    <name evidence="1" type="ORF">S06H3_16951</name>
</gene>
<name>X1MBL5_9ZZZZ</name>
<dbReference type="InterPro" id="IPR012338">
    <property type="entry name" value="Beta-lactam/transpept-like"/>
</dbReference>
<dbReference type="AlphaFoldDB" id="X1MBL5"/>
<evidence type="ECO:0000313" key="1">
    <source>
        <dbReference type="EMBL" id="GAI03759.1"/>
    </source>
</evidence>
<protein>
    <submittedName>
        <fullName evidence="1">Uncharacterized protein</fullName>
    </submittedName>
</protein>
<reference evidence="1" key="1">
    <citation type="journal article" date="2014" name="Front. Microbiol.">
        <title>High frequency of phylogenetically diverse reductive dehalogenase-homologous genes in deep subseafloor sedimentary metagenomes.</title>
        <authorList>
            <person name="Kawai M."/>
            <person name="Futagami T."/>
            <person name="Toyoda A."/>
            <person name="Takaki Y."/>
            <person name="Nishi S."/>
            <person name="Hori S."/>
            <person name="Arai W."/>
            <person name="Tsubouchi T."/>
            <person name="Morono Y."/>
            <person name="Uchiyama I."/>
            <person name="Ito T."/>
            <person name="Fujiyama A."/>
            <person name="Inagaki F."/>
            <person name="Takami H."/>
        </authorList>
    </citation>
    <scope>NUCLEOTIDE SEQUENCE</scope>
    <source>
        <strain evidence="1">Expedition CK06-06</strain>
    </source>
</reference>
<accession>X1MBL5</accession>
<comment type="caution">
    <text evidence="1">The sequence shown here is derived from an EMBL/GenBank/DDBJ whole genome shotgun (WGS) entry which is preliminary data.</text>
</comment>
<dbReference type="PANTHER" id="PTHR46825">
    <property type="entry name" value="D-ALANYL-D-ALANINE-CARBOXYPEPTIDASE/ENDOPEPTIDASE AMPH"/>
    <property type="match status" value="1"/>
</dbReference>
<dbReference type="InterPro" id="IPR050491">
    <property type="entry name" value="AmpC-like"/>
</dbReference>
<organism evidence="1">
    <name type="scientific">marine sediment metagenome</name>
    <dbReference type="NCBI Taxonomy" id="412755"/>
    <lineage>
        <taxon>unclassified sequences</taxon>
        <taxon>metagenomes</taxon>
        <taxon>ecological metagenomes</taxon>
    </lineage>
</organism>
<sequence>MHGGVCNDVRILKEETVEQMHSPQYTNGRSYGLGWQIWEKSAENYVGHSGGMHGVATKMVFRESDNVGIIFFINERVWNYRERFAFSLIERLLFWKAITI</sequence>
<dbReference type="Gene3D" id="3.40.710.10">
    <property type="entry name" value="DD-peptidase/beta-lactamase superfamily"/>
    <property type="match status" value="1"/>
</dbReference>
<dbReference type="PANTHER" id="PTHR46825:SF9">
    <property type="entry name" value="BETA-LACTAMASE-RELATED DOMAIN-CONTAINING PROTEIN"/>
    <property type="match status" value="1"/>
</dbReference>
<dbReference type="SUPFAM" id="SSF56601">
    <property type="entry name" value="beta-lactamase/transpeptidase-like"/>
    <property type="match status" value="1"/>
</dbReference>
<dbReference type="EMBL" id="BARV01008430">
    <property type="protein sequence ID" value="GAI03759.1"/>
    <property type="molecule type" value="Genomic_DNA"/>
</dbReference>